<name>A0A147BE71_IXORI</name>
<dbReference type="AlphaFoldDB" id="A0A147BE71"/>
<organism evidence="2">
    <name type="scientific">Ixodes ricinus</name>
    <name type="common">Common tick</name>
    <name type="synonym">Acarus ricinus</name>
    <dbReference type="NCBI Taxonomy" id="34613"/>
    <lineage>
        <taxon>Eukaryota</taxon>
        <taxon>Metazoa</taxon>
        <taxon>Ecdysozoa</taxon>
        <taxon>Arthropoda</taxon>
        <taxon>Chelicerata</taxon>
        <taxon>Arachnida</taxon>
        <taxon>Acari</taxon>
        <taxon>Parasitiformes</taxon>
        <taxon>Ixodida</taxon>
        <taxon>Ixodoidea</taxon>
        <taxon>Ixodidae</taxon>
        <taxon>Ixodinae</taxon>
        <taxon>Ixodes</taxon>
    </lineage>
</organism>
<feature type="compositionally biased region" description="Low complexity" evidence="1">
    <location>
        <begin position="119"/>
        <end position="157"/>
    </location>
</feature>
<sequence>MPFTFVSTLCSCSRCAASRAELSRSNSACTRLISSPCFSTSRSFSRRNSASAAATCWAAFAFSACSSSLSISAISLRSLATSVVCSCSSLKLVASTPASASRFSSAFLSTATSCTCSCCSRDTSSFTRRPRNSRTSPRLQSSASSASGRPLAPSLAARRSSPIRSSQLLAARCISASCCLAASRICRFSSATSSWWAFASDALSCSRQCCSSSACAMRSARFSSSQCRRAPSIASWCCTLSAAISCSSWAAISFSKSVLFHECARACCWYLRSRSVCFWSCSRWRRCRSASSRPLHVSSSRRISSWCFVCWFSRSTATALFNAAVASSRGMLSSRRSLRATTSCRSVSCTCACRHCASSMCWCSLCTSASWACWQR</sequence>
<dbReference type="EMBL" id="GEGO01006330">
    <property type="protein sequence ID" value="JAR89074.1"/>
    <property type="molecule type" value="Transcribed_RNA"/>
</dbReference>
<evidence type="ECO:0000313" key="2">
    <source>
        <dbReference type="EMBL" id="JAR89074.1"/>
    </source>
</evidence>
<proteinExistence type="predicted"/>
<feature type="region of interest" description="Disordered" evidence="1">
    <location>
        <begin position="119"/>
        <end position="158"/>
    </location>
</feature>
<protein>
    <submittedName>
        <fullName evidence="2">Uncharacterized protein</fullName>
    </submittedName>
</protein>
<evidence type="ECO:0000256" key="1">
    <source>
        <dbReference type="SAM" id="MobiDB-lite"/>
    </source>
</evidence>
<reference evidence="2" key="1">
    <citation type="journal article" date="2018" name="PLoS Negl. Trop. Dis.">
        <title>Sialome diversity of ticks revealed by RNAseq of single tick salivary glands.</title>
        <authorList>
            <person name="Perner J."/>
            <person name="Kropackova S."/>
            <person name="Kopacek P."/>
            <person name="Ribeiro J.M."/>
        </authorList>
    </citation>
    <scope>NUCLEOTIDE SEQUENCE</scope>
    <source>
        <strain evidence="2">Siblings of single egg batch collected in Ceske Budejovice</strain>
        <tissue evidence="2">Salivary glands</tissue>
    </source>
</reference>
<accession>A0A147BE71</accession>